<dbReference type="EMBL" id="BNDV01000002">
    <property type="protein sequence ID" value="GHI11367.1"/>
    <property type="molecule type" value="Genomic_DNA"/>
</dbReference>
<feature type="region of interest" description="Disordered" evidence="1">
    <location>
        <begin position="1"/>
        <end position="65"/>
    </location>
</feature>
<feature type="compositionally biased region" description="Basic and acidic residues" evidence="1">
    <location>
        <begin position="51"/>
        <end position="65"/>
    </location>
</feature>
<reference evidence="3" key="1">
    <citation type="submission" date="2020-09" db="EMBL/GenBank/DDBJ databases">
        <title>Whole genome shotgun sequence of Streptomyces cinnamonensis NBRC 15873.</title>
        <authorList>
            <person name="Komaki H."/>
            <person name="Tamura T."/>
        </authorList>
    </citation>
    <scope>NUCLEOTIDE SEQUENCE [LARGE SCALE GENOMIC DNA]</scope>
    <source>
        <strain evidence="3">NBRC 15873</strain>
    </source>
</reference>
<sequence>MTAAQGGQDAGGEDDDRETHDEEGQHAAPPLPAVTGVDRSGLRRPGTQDTEPARPHGRDFPAEFR</sequence>
<proteinExistence type="predicted"/>
<accession>A0ABQ3NF63</accession>
<keyword evidence="3" id="KW-1185">Reference proteome</keyword>
<comment type="caution">
    <text evidence="2">The sequence shown here is derived from an EMBL/GenBank/DDBJ whole genome shotgun (WGS) entry which is preliminary data.</text>
</comment>
<protein>
    <submittedName>
        <fullName evidence="2">Uncharacterized protein</fullName>
    </submittedName>
</protein>
<name>A0ABQ3NF63_STRVG</name>
<gene>
    <name evidence="2" type="ORF">Scinn_08300</name>
</gene>
<organism evidence="2 3">
    <name type="scientific">Streptomyces virginiae</name>
    <name type="common">Streptomyces cinnamonensis</name>
    <dbReference type="NCBI Taxonomy" id="1961"/>
    <lineage>
        <taxon>Bacteria</taxon>
        <taxon>Bacillati</taxon>
        <taxon>Actinomycetota</taxon>
        <taxon>Actinomycetes</taxon>
        <taxon>Kitasatosporales</taxon>
        <taxon>Streptomycetaceae</taxon>
        <taxon>Streptomyces</taxon>
    </lineage>
</organism>
<evidence type="ECO:0000313" key="3">
    <source>
        <dbReference type="Proteomes" id="UP000660554"/>
    </source>
</evidence>
<dbReference type="Proteomes" id="UP000660554">
    <property type="component" value="Unassembled WGS sequence"/>
</dbReference>
<evidence type="ECO:0000313" key="2">
    <source>
        <dbReference type="EMBL" id="GHI11367.1"/>
    </source>
</evidence>
<evidence type="ECO:0000256" key="1">
    <source>
        <dbReference type="SAM" id="MobiDB-lite"/>
    </source>
</evidence>